<keyword evidence="2" id="KW-0732">Signal</keyword>
<feature type="compositionally biased region" description="Acidic residues" evidence="1">
    <location>
        <begin position="117"/>
        <end position="131"/>
    </location>
</feature>
<feature type="region of interest" description="Disordered" evidence="1">
    <location>
        <begin position="112"/>
        <end position="139"/>
    </location>
</feature>
<accession>A0ABW0ZVG6</accession>
<gene>
    <name evidence="4" type="ORF">ACFPZN_09800</name>
</gene>
<dbReference type="InterPro" id="IPR025711">
    <property type="entry name" value="PepSY"/>
</dbReference>
<keyword evidence="5" id="KW-1185">Reference proteome</keyword>
<feature type="domain" description="PepSY" evidence="3">
    <location>
        <begin position="140"/>
        <end position="195"/>
    </location>
</feature>
<dbReference type="Pfam" id="PF03413">
    <property type="entry name" value="PepSY"/>
    <property type="match status" value="2"/>
</dbReference>
<protein>
    <submittedName>
        <fullName evidence="4">PepSY domain-containing protein</fullName>
    </submittedName>
</protein>
<proteinExistence type="predicted"/>
<dbReference type="EMBL" id="JBHSON010000011">
    <property type="protein sequence ID" value="MFC5745899.1"/>
    <property type="molecule type" value="Genomic_DNA"/>
</dbReference>
<evidence type="ECO:0000259" key="3">
    <source>
        <dbReference type="Pfam" id="PF03413"/>
    </source>
</evidence>
<dbReference type="Gene3D" id="3.10.450.40">
    <property type="match status" value="2"/>
</dbReference>
<feature type="region of interest" description="Disordered" evidence="1">
    <location>
        <begin position="176"/>
        <end position="206"/>
    </location>
</feature>
<organism evidence="4 5">
    <name type="scientific">Actinomadura rugatobispora</name>
    <dbReference type="NCBI Taxonomy" id="1994"/>
    <lineage>
        <taxon>Bacteria</taxon>
        <taxon>Bacillati</taxon>
        <taxon>Actinomycetota</taxon>
        <taxon>Actinomycetes</taxon>
        <taxon>Streptosporangiales</taxon>
        <taxon>Thermomonosporaceae</taxon>
        <taxon>Actinomadura</taxon>
    </lineage>
</organism>
<evidence type="ECO:0000256" key="2">
    <source>
        <dbReference type="SAM" id="SignalP"/>
    </source>
</evidence>
<feature type="signal peptide" evidence="2">
    <location>
        <begin position="1"/>
        <end position="24"/>
    </location>
</feature>
<feature type="chain" id="PRO_5045653578" evidence="2">
    <location>
        <begin position="25"/>
        <end position="206"/>
    </location>
</feature>
<comment type="caution">
    <text evidence="4">The sequence shown here is derived from an EMBL/GenBank/DDBJ whole genome shotgun (WGS) entry which is preliminary data.</text>
</comment>
<evidence type="ECO:0000313" key="5">
    <source>
        <dbReference type="Proteomes" id="UP001596074"/>
    </source>
</evidence>
<evidence type="ECO:0000313" key="4">
    <source>
        <dbReference type="EMBL" id="MFC5745899.1"/>
    </source>
</evidence>
<feature type="domain" description="PepSY" evidence="3">
    <location>
        <begin position="51"/>
        <end position="110"/>
    </location>
</feature>
<evidence type="ECO:0000256" key="1">
    <source>
        <dbReference type="SAM" id="MobiDB-lite"/>
    </source>
</evidence>
<reference evidence="5" key="1">
    <citation type="journal article" date="2019" name="Int. J. Syst. Evol. Microbiol.">
        <title>The Global Catalogue of Microorganisms (GCM) 10K type strain sequencing project: providing services to taxonomists for standard genome sequencing and annotation.</title>
        <authorList>
            <consortium name="The Broad Institute Genomics Platform"/>
            <consortium name="The Broad Institute Genome Sequencing Center for Infectious Disease"/>
            <person name="Wu L."/>
            <person name="Ma J."/>
        </authorList>
    </citation>
    <scope>NUCLEOTIDE SEQUENCE [LARGE SCALE GENOMIC DNA]</scope>
    <source>
        <strain evidence="5">KCTC 42087</strain>
    </source>
</reference>
<dbReference type="RefSeq" id="WP_378281524.1">
    <property type="nucleotide sequence ID" value="NZ_JBHSON010000011.1"/>
</dbReference>
<dbReference type="Proteomes" id="UP001596074">
    <property type="component" value="Unassembled WGS sequence"/>
</dbReference>
<sequence length="206" mass="21269">MRRILVTVVAAGVLAAGGAGAAFAAQGDDRGGRDGEGRDDRVAGVRVADVKITAERAAAAALQAVPGRIESLELDDDDRDRVVWDADVLADQGGARREVTVDATTGKVIANRADKDDKDDDGDDDRGDDAAEATGLKGAKLDAARAVQAALKTAPGTVTSVEFEDGRYWQVDVTGADGKERELNVDAASGKVTADTADTDDDGDDD</sequence>
<name>A0ABW0ZVG6_9ACTN</name>
<feature type="compositionally biased region" description="Acidic residues" evidence="1">
    <location>
        <begin position="197"/>
        <end position="206"/>
    </location>
</feature>